<keyword evidence="2" id="KW-1185">Reference proteome</keyword>
<sequence length="154" mass="17296">MKGPPVTEQFNQDQADRERFGFLVNPDLSYRRIVFDEDTARETLGGVADEVVDVAFDQEGNRFHAIFRPDAAELGAEPNPVASLARNTAETANPEFLTDPTRAISGPVIFTARDGASVDERTIDKVLQAIRAVENYRQDNAEEFELWRNAVRNR</sequence>
<name>A0A7H0KB02_9CORY</name>
<gene>
    <name evidence="1" type="ORF">HMA55_02515</name>
</gene>
<protein>
    <submittedName>
        <fullName evidence="1">Uncharacterized protein</fullName>
    </submittedName>
</protein>
<dbReference type="AlphaFoldDB" id="A0A7H0KB02"/>
<organism evidence="1 2">
    <name type="scientific">Corynebacterium wankanglinii</name>
    <dbReference type="NCBI Taxonomy" id="2735136"/>
    <lineage>
        <taxon>Bacteria</taxon>
        <taxon>Bacillati</taxon>
        <taxon>Actinomycetota</taxon>
        <taxon>Actinomycetes</taxon>
        <taxon>Mycobacteriales</taxon>
        <taxon>Corynebacteriaceae</taxon>
        <taxon>Corynebacterium</taxon>
    </lineage>
</organism>
<dbReference type="Proteomes" id="UP000577408">
    <property type="component" value="Unassembled WGS sequence"/>
</dbReference>
<evidence type="ECO:0000313" key="2">
    <source>
        <dbReference type="Proteomes" id="UP000577408"/>
    </source>
</evidence>
<accession>A0A7H0KB02</accession>
<proteinExistence type="predicted"/>
<comment type="caution">
    <text evidence="1">The sequence shown here is derived from an EMBL/GenBank/DDBJ whole genome shotgun (WGS) entry which is preliminary data.</text>
</comment>
<evidence type="ECO:0000313" key="1">
    <source>
        <dbReference type="EMBL" id="MBA1836787.1"/>
    </source>
</evidence>
<dbReference type="EMBL" id="JABFED010000001">
    <property type="protein sequence ID" value="MBA1836787.1"/>
    <property type="molecule type" value="Genomic_DNA"/>
</dbReference>
<reference evidence="1 2" key="1">
    <citation type="submission" date="2020-05" db="EMBL/GenBank/DDBJ databases">
        <title>Descriptions of Corynebacterium xxxx sp. nov., Corynebacterium yyyy sp. nov. and Corynebacterium zzzz sp. nov.</title>
        <authorList>
            <person name="Zhang G."/>
        </authorList>
    </citation>
    <scope>NUCLEOTIDE SEQUENCE [LARGE SCALE GENOMIC DNA]</scope>
    <source>
        <strain evidence="2">zg-913</strain>
    </source>
</reference>
<dbReference type="RefSeq" id="WP_181191490.1">
    <property type="nucleotide sequence ID" value="NZ_JABFED010000001.1"/>
</dbReference>